<dbReference type="OrthoDB" id="1934524at2759"/>
<dbReference type="EMBL" id="SSTE01013922">
    <property type="protein sequence ID" value="KAA0046627.1"/>
    <property type="molecule type" value="Genomic_DNA"/>
</dbReference>
<reference evidence="1 2" key="1">
    <citation type="submission" date="2019-08" db="EMBL/GenBank/DDBJ databases">
        <title>Draft genome sequences of two oriental melons (Cucumis melo L. var makuwa).</title>
        <authorList>
            <person name="Kwon S.-Y."/>
        </authorList>
    </citation>
    <scope>NUCLEOTIDE SEQUENCE [LARGE SCALE GENOMIC DNA]</scope>
    <source>
        <strain evidence="2">cv. SW 3</strain>
        <tissue evidence="1">Leaf</tissue>
    </source>
</reference>
<dbReference type="AlphaFoldDB" id="A0A5A7TXG7"/>
<dbReference type="Proteomes" id="UP000321393">
    <property type="component" value="Unassembled WGS sequence"/>
</dbReference>
<organism evidence="1 2">
    <name type="scientific">Cucumis melo var. makuwa</name>
    <name type="common">Oriental melon</name>
    <dbReference type="NCBI Taxonomy" id="1194695"/>
    <lineage>
        <taxon>Eukaryota</taxon>
        <taxon>Viridiplantae</taxon>
        <taxon>Streptophyta</taxon>
        <taxon>Embryophyta</taxon>
        <taxon>Tracheophyta</taxon>
        <taxon>Spermatophyta</taxon>
        <taxon>Magnoliopsida</taxon>
        <taxon>eudicotyledons</taxon>
        <taxon>Gunneridae</taxon>
        <taxon>Pentapetalae</taxon>
        <taxon>rosids</taxon>
        <taxon>fabids</taxon>
        <taxon>Cucurbitales</taxon>
        <taxon>Cucurbitaceae</taxon>
        <taxon>Benincaseae</taxon>
        <taxon>Cucumis</taxon>
    </lineage>
</organism>
<protein>
    <submittedName>
        <fullName evidence="1">Uncharacterized protein</fullName>
    </submittedName>
</protein>
<sequence>MRMLPGQGSLARSVAFHSPSQIVGISGRSSLSPRSSFASPTLGLSLPSPSLFALGEKLPDARRFIFLTLSHAEKGERLEVSPQEIELRKKKENVWRLSTERHKDGNMLALNNKTRYTSKEKAYDQKGLKRMGGQTASPFGWGTLCAYVSKENQSPYVWGKYELSQILDEANAVARKKSLKKVKEKSARTKEAEENSEKYLLLDWLAVNLVSDRPLKTKELFLYGEKSTQKTLLIKILGKVLRIYSTGHRKNDYSGANHYSSLWTIDEFREKTDSASSFHQEEEGEYIHRLLTLAFFALTPLKTFVKSENVPMGRE</sequence>
<gene>
    <name evidence="1" type="ORF">E6C27_scaffold45744G00010</name>
</gene>
<accession>A0A5A7TXG7</accession>
<evidence type="ECO:0000313" key="1">
    <source>
        <dbReference type="EMBL" id="KAA0046627.1"/>
    </source>
</evidence>
<name>A0A5A7TXG7_CUCMM</name>
<evidence type="ECO:0000313" key="2">
    <source>
        <dbReference type="Proteomes" id="UP000321393"/>
    </source>
</evidence>
<comment type="caution">
    <text evidence="1">The sequence shown here is derived from an EMBL/GenBank/DDBJ whole genome shotgun (WGS) entry which is preliminary data.</text>
</comment>
<proteinExistence type="predicted"/>